<feature type="chain" id="PRO_5020877515" description="P pilus assembly chaperone PapD" evidence="1">
    <location>
        <begin position="23"/>
        <end position="279"/>
    </location>
</feature>
<dbReference type="Gene3D" id="2.60.40.10">
    <property type="entry name" value="Immunoglobulins"/>
    <property type="match status" value="1"/>
</dbReference>
<proteinExistence type="predicted"/>
<keyword evidence="3" id="KW-1185">Reference proteome</keyword>
<gene>
    <name evidence="2" type="ORF">DFR29_104356</name>
</gene>
<evidence type="ECO:0008006" key="4">
    <source>
        <dbReference type="Google" id="ProtNLM"/>
    </source>
</evidence>
<dbReference type="SUPFAM" id="SSF49354">
    <property type="entry name" value="PapD-like"/>
    <property type="match status" value="1"/>
</dbReference>
<name>A0A4R6Z2U7_9GAMM</name>
<comment type="caution">
    <text evidence="2">The sequence shown here is derived from an EMBL/GenBank/DDBJ whole genome shotgun (WGS) entry which is preliminary data.</text>
</comment>
<organism evidence="2 3">
    <name type="scientific">Tahibacter aquaticus</name>
    <dbReference type="NCBI Taxonomy" id="520092"/>
    <lineage>
        <taxon>Bacteria</taxon>
        <taxon>Pseudomonadati</taxon>
        <taxon>Pseudomonadota</taxon>
        <taxon>Gammaproteobacteria</taxon>
        <taxon>Lysobacterales</taxon>
        <taxon>Rhodanobacteraceae</taxon>
        <taxon>Tahibacter</taxon>
    </lineage>
</organism>
<dbReference type="AlphaFoldDB" id="A0A4R6Z2U7"/>
<protein>
    <recommendedName>
        <fullName evidence="4">P pilus assembly chaperone PapD</fullName>
    </recommendedName>
</protein>
<dbReference type="EMBL" id="SNZH01000004">
    <property type="protein sequence ID" value="TDR45920.1"/>
    <property type="molecule type" value="Genomic_DNA"/>
</dbReference>
<evidence type="ECO:0000256" key="1">
    <source>
        <dbReference type="SAM" id="SignalP"/>
    </source>
</evidence>
<feature type="signal peptide" evidence="1">
    <location>
        <begin position="1"/>
        <end position="22"/>
    </location>
</feature>
<dbReference type="InterPro" id="IPR008962">
    <property type="entry name" value="PapD-like_sf"/>
</dbReference>
<dbReference type="InterPro" id="IPR013783">
    <property type="entry name" value="Ig-like_fold"/>
</dbReference>
<keyword evidence="1" id="KW-0732">Signal</keyword>
<dbReference type="Proteomes" id="UP000295293">
    <property type="component" value="Unassembled WGS sequence"/>
</dbReference>
<evidence type="ECO:0000313" key="2">
    <source>
        <dbReference type="EMBL" id="TDR45920.1"/>
    </source>
</evidence>
<reference evidence="2 3" key="1">
    <citation type="submission" date="2019-03" db="EMBL/GenBank/DDBJ databases">
        <title>Genomic Encyclopedia of Type Strains, Phase IV (KMG-IV): sequencing the most valuable type-strain genomes for metagenomic binning, comparative biology and taxonomic classification.</title>
        <authorList>
            <person name="Goeker M."/>
        </authorList>
    </citation>
    <scope>NUCLEOTIDE SEQUENCE [LARGE SCALE GENOMIC DNA]</scope>
    <source>
        <strain evidence="2 3">DSM 21667</strain>
    </source>
</reference>
<evidence type="ECO:0000313" key="3">
    <source>
        <dbReference type="Proteomes" id="UP000295293"/>
    </source>
</evidence>
<accession>A0A4R6Z2U7</accession>
<sequence>MRRFYLFYLFLTFLICGTAANAQVGLSPQILDISLDGPAGSHSFRLFNYTKEDKAVKVSTANWTMDADGKVSTIATTEQSLDGWLVINPVEFVVKAGQNQVVRIAARPAVALGAGEHRAMVWFDEQPLPGAPSAATTLRTVFRFGGAVYGHVGPVQRQGELIDVQARDGDATLQLRNTGNATSRCSGSYAIWRKAEFPGDAKTGVVEKVGTDDMVLPEGAVMAGRLPNDAVLPEASRRVVFAYTGNRLPPGEYVLDLNGSFGDSTVDRSVAFRVPAAAH</sequence>